<dbReference type="RefSeq" id="XP_021872637.1">
    <property type="nucleotide sequence ID" value="XM_022012626.1"/>
</dbReference>
<reference evidence="2 3" key="1">
    <citation type="submission" date="2017-03" db="EMBL/GenBank/DDBJ databases">
        <title>Widespread Adenine N6-methylation of Active Genes in Fungi.</title>
        <authorList>
            <consortium name="DOE Joint Genome Institute"/>
            <person name="Mondo S.J."/>
            <person name="Dannebaum R.O."/>
            <person name="Kuo R.C."/>
            <person name="Louie K.B."/>
            <person name="Bewick A.J."/>
            <person name="Labutti K."/>
            <person name="Haridas S."/>
            <person name="Kuo A."/>
            <person name="Salamov A."/>
            <person name="Ahrendt S.R."/>
            <person name="Lau R."/>
            <person name="Bowen B.P."/>
            <person name="Lipzen A."/>
            <person name="Sullivan W."/>
            <person name="Andreopoulos W.B."/>
            <person name="Clum A."/>
            <person name="Lindquist E."/>
            <person name="Daum C."/>
            <person name="Northen T.R."/>
            <person name="Ramamoorthy G."/>
            <person name="Schmitz R.J."/>
            <person name="Gryganskyi A."/>
            <person name="Culley D."/>
            <person name="Magnuson J."/>
            <person name="James T.Y."/>
            <person name="O'Malley M.A."/>
            <person name="Stajich J.E."/>
            <person name="Spatafora J.W."/>
            <person name="Visel A."/>
            <person name="Grigoriev I.V."/>
        </authorList>
    </citation>
    <scope>NUCLEOTIDE SEQUENCE [LARGE SCALE GENOMIC DNA]</scope>
    <source>
        <strain evidence="2 3">NRRL Y-17943</strain>
    </source>
</reference>
<dbReference type="AlphaFoldDB" id="A0A1Y1UNL3"/>
<accession>A0A1Y1UNL3</accession>
<dbReference type="Proteomes" id="UP000193218">
    <property type="component" value="Unassembled WGS sequence"/>
</dbReference>
<comment type="caution">
    <text evidence="2">The sequence shown here is derived from an EMBL/GenBank/DDBJ whole genome shotgun (WGS) entry which is preliminary data.</text>
</comment>
<feature type="region of interest" description="Disordered" evidence="1">
    <location>
        <begin position="240"/>
        <end position="352"/>
    </location>
</feature>
<dbReference type="GeneID" id="33554434"/>
<proteinExistence type="predicted"/>
<sequence length="352" mass="38415">MGKESDRRYQTSRKSTGSIFNTRYHSQGATYTEYDPVDTRTGYSQTRDNGLQNSPHTMGGQQTTYADSPTFVYVHNDDGYADLSSQMKALERKFMEFNGGLLDLETNTNLNHSAALQATAGIHQEISKVNTALSAGLAFSEEYQDVKNHLVKASSMASGLADFLNGANGTTTYGKYPGMSTVGSEGSETIHINIANARSMFPAYHTGRNVMPDQVHDGYTQNAYTLHNGAPNGYVQPNVSSHNPPSMPSTCGGRSSGPGYNMTRPQDTTAWSQGGYLPPLDSATCATRGTRTRHETEESDEMSAFHVGQSGPHRPTMRTARVYSDDDYHRGPPQRSGAQQSPWTESDDGEYV</sequence>
<dbReference type="InParanoid" id="A0A1Y1UNL3"/>
<feature type="compositionally biased region" description="Polar residues" evidence="1">
    <location>
        <begin position="263"/>
        <end position="272"/>
    </location>
</feature>
<feature type="compositionally biased region" description="Polar residues" evidence="1">
    <location>
        <begin position="240"/>
        <end position="253"/>
    </location>
</feature>
<organism evidence="2 3">
    <name type="scientific">Kockovaella imperatae</name>
    <dbReference type="NCBI Taxonomy" id="4999"/>
    <lineage>
        <taxon>Eukaryota</taxon>
        <taxon>Fungi</taxon>
        <taxon>Dikarya</taxon>
        <taxon>Basidiomycota</taxon>
        <taxon>Agaricomycotina</taxon>
        <taxon>Tremellomycetes</taxon>
        <taxon>Tremellales</taxon>
        <taxon>Cuniculitremaceae</taxon>
        <taxon>Kockovaella</taxon>
    </lineage>
</organism>
<evidence type="ECO:0000313" key="3">
    <source>
        <dbReference type="Proteomes" id="UP000193218"/>
    </source>
</evidence>
<dbReference type="EMBL" id="NBSH01000004">
    <property type="protein sequence ID" value="ORX38715.1"/>
    <property type="molecule type" value="Genomic_DNA"/>
</dbReference>
<gene>
    <name evidence="2" type="ORF">BD324DRAFT_378253</name>
</gene>
<name>A0A1Y1UNL3_9TREE</name>
<keyword evidence="3" id="KW-1185">Reference proteome</keyword>
<protein>
    <submittedName>
        <fullName evidence="2">Uncharacterized protein</fullName>
    </submittedName>
</protein>
<evidence type="ECO:0000313" key="2">
    <source>
        <dbReference type="EMBL" id="ORX38715.1"/>
    </source>
</evidence>
<evidence type="ECO:0000256" key="1">
    <source>
        <dbReference type="SAM" id="MobiDB-lite"/>
    </source>
</evidence>